<dbReference type="EMBL" id="LAZR01013136">
    <property type="protein sequence ID" value="KKM23381.1"/>
    <property type="molecule type" value="Genomic_DNA"/>
</dbReference>
<feature type="non-terminal residue" evidence="1">
    <location>
        <position position="1"/>
    </location>
</feature>
<sequence>IDVLIPKISLFNEYMSEFGDNFSDLRMWHFEDKRSFDYMPSPISQENVREGLFIFLGGKQDLTKISYQLILETLDRLLPLYLYTENQTTSENKSKEASYFNFTPGCTKKLSNTSGTIAEKELSIRLRHNDIQLKLYKKLAEEHGVENVGTEIQCTNGSIDLVVKSGGNLWFYEIKDN</sequence>
<name>A0A0F9I6Y8_9ZZZZ</name>
<dbReference type="AlphaFoldDB" id="A0A0F9I6Y8"/>
<accession>A0A0F9I6Y8</accession>
<comment type="caution">
    <text evidence="1">The sequence shown here is derived from an EMBL/GenBank/DDBJ whole genome shotgun (WGS) entry which is preliminary data.</text>
</comment>
<proteinExistence type="predicted"/>
<protein>
    <submittedName>
        <fullName evidence="1">Uncharacterized protein</fullName>
    </submittedName>
</protein>
<evidence type="ECO:0000313" key="1">
    <source>
        <dbReference type="EMBL" id="KKM23381.1"/>
    </source>
</evidence>
<organism evidence="1">
    <name type="scientific">marine sediment metagenome</name>
    <dbReference type="NCBI Taxonomy" id="412755"/>
    <lineage>
        <taxon>unclassified sequences</taxon>
        <taxon>metagenomes</taxon>
        <taxon>ecological metagenomes</taxon>
    </lineage>
</organism>
<gene>
    <name evidence="1" type="ORF">LCGC14_1615810</name>
</gene>
<reference evidence="1" key="1">
    <citation type="journal article" date="2015" name="Nature">
        <title>Complex archaea that bridge the gap between prokaryotes and eukaryotes.</title>
        <authorList>
            <person name="Spang A."/>
            <person name="Saw J.H."/>
            <person name="Jorgensen S.L."/>
            <person name="Zaremba-Niedzwiedzka K."/>
            <person name="Martijn J."/>
            <person name="Lind A.E."/>
            <person name="van Eijk R."/>
            <person name="Schleper C."/>
            <person name="Guy L."/>
            <person name="Ettema T.J."/>
        </authorList>
    </citation>
    <scope>NUCLEOTIDE SEQUENCE</scope>
</reference>